<accession>A0A7D3VQQ9</accession>
<gene>
    <name evidence="2" type="ORF">ACTIVE_1666</name>
</gene>
<protein>
    <submittedName>
        <fullName evidence="2">Uncharacterized protein</fullName>
    </submittedName>
</protein>
<keyword evidence="3" id="KW-1185">Reference proteome</keyword>
<proteinExistence type="predicted"/>
<feature type="region of interest" description="Disordered" evidence="1">
    <location>
        <begin position="189"/>
        <end position="214"/>
    </location>
</feature>
<evidence type="ECO:0000313" key="3">
    <source>
        <dbReference type="Proteomes" id="UP000501240"/>
    </source>
</evidence>
<sequence>MRARPSTTAACPVRIQGNAKGPSGCGFWIASRPSAHTSGGPSDDEWCGPGKRHQNRATGGDGEPERHERTATRRVGARARSKPGSARRQDCAGLRACAELLFKVSFPGAPAASVGHRDRPDSDEVRRAAAVIAWESRGGVWRARWSQGHVTMVSLAGGGTARLAVLDLGTGSRRRPVSRLSNARVADALGDAPETGPAGAHLRARPFSPLGPVR</sequence>
<dbReference type="AlphaFoldDB" id="A0A7D3VQQ9"/>
<evidence type="ECO:0000256" key="1">
    <source>
        <dbReference type="SAM" id="MobiDB-lite"/>
    </source>
</evidence>
<reference evidence="2 3" key="1">
    <citation type="submission" date="2020-05" db="EMBL/GenBank/DDBJ databases">
        <title>Actinomadura verrucosospora NRRL-B18236 (PFL_A860) Genome sequencing and assembly.</title>
        <authorList>
            <person name="Samborskyy M."/>
        </authorList>
    </citation>
    <scope>NUCLEOTIDE SEQUENCE [LARGE SCALE GENOMIC DNA]</scope>
    <source>
        <strain evidence="2 3">NRRL:B18236</strain>
    </source>
</reference>
<name>A0A7D3VQQ9_ACTVE</name>
<feature type="region of interest" description="Disordered" evidence="1">
    <location>
        <begin position="1"/>
        <end position="87"/>
    </location>
</feature>
<dbReference type="EMBL" id="CP053892">
    <property type="protein sequence ID" value="QKG20030.1"/>
    <property type="molecule type" value="Genomic_DNA"/>
</dbReference>
<dbReference type="Proteomes" id="UP000501240">
    <property type="component" value="Chromosome"/>
</dbReference>
<organism evidence="2 3">
    <name type="scientific">Actinomadura verrucosospora</name>
    <dbReference type="NCBI Taxonomy" id="46165"/>
    <lineage>
        <taxon>Bacteria</taxon>
        <taxon>Bacillati</taxon>
        <taxon>Actinomycetota</taxon>
        <taxon>Actinomycetes</taxon>
        <taxon>Streptosporangiales</taxon>
        <taxon>Thermomonosporaceae</taxon>
        <taxon>Actinomadura</taxon>
    </lineage>
</organism>
<evidence type="ECO:0000313" key="2">
    <source>
        <dbReference type="EMBL" id="QKG20030.1"/>
    </source>
</evidence>